<dbReference type="Pfam" id="PF01627">
    <property type="entry name" value="Hpt"/>
    <property type="match status" value="1"/>
</dbReference>
<keyword evidence="12" id="KW-0902">Two-component regulatory system</keyword>
<dbReference type="PRINTS" id="PR00344">
    <property type="entry name" value="BCTRLSENSOR"/>
</dbReference>
<evidence type="ECO:0000256" key="14">
    <source>
        <dbReference type="PROSITE-ProRule" id="PRU00110"/>
    </source>
</evidence>
<dbReference type="Pfam" id="PF17152">
    <property type="entry name" value="CHASE8"/>
    <property type="match status" value="1"/>
</dbReference>
<keyword evidence="7 18" id="KW-0812">Transmembrane</keyword>
<organism evidence="23 24">
    <name type="scientific">Aureliella helgolandensis</name>
    <dbReference type="NCBI Taxonomy" id="2527968"/>
    <lineage>
        <taxon>Bacteria</taxon>
        <taxon>Pseudomonadati</taxon>
        <taxon>Planctomycetota</taxon>
        <taxon>Planctomycetia</taxon>
        <taxon>Pirellulales</taxon>
        <taxon>Pirellulaceae</taxon>
        <taxon>Aureliella</taxon>
    </lineage>
</organism>
<dbReference type="EC" id="2.7.13.3" evidence="3"/>
<evidence type="ECO:0000256" key="4">
    <source>
        <dbReference type="ARBA" id="ARBA00022475"/>
    </source>
</evidence>
<keyword evidence="11 18" id="KW-1133">Transmembrane helix</keyword>
<dbReference type="Pfam" id="PF02518">
    <property type="entry name" value="HATPase_c"/>
    <property type="match status" value="1"/>
</dbReference>
<dbReference type="SMART" id="SM00304">
    <property type="entry name" value="HAMP"/>
    <property type="match status" value="1"/>
</dbReference>
<gene>
    <name evidence="23" type="primary">barA_1</name>
    <name evidence="23" type="ORF">Q31a_03060</name>
</gene>
<evidence type="ECO:0000256" key="15">
    <source>
        <dbReference type="PROSITE-ProRule" id="PRU00169"/>
    </source>
</evidence>
<dbReference type="Proteomes" id="UP000318017">
    <property type="component" value="Chromosome"/>
</dbReference>
<keyword evidence="16" id="KW-0175">Coiled coil</keyword>
<dbReference type="SMART" id="SM00448">
    <property type="entry name" value="REC"/>
    <property type="match status" value="1"/>
</dbReference>
<evidence type="ECO:0000256" key="7">
    <source>
        <dbReference type="ARBA" id="ARBA00022692"/>
    </source>
</evidence>
<dbReference type="Gene3D" id="1.20.120.160">
    <property type="entry name" value="HPT domain"/>
    <property type="match status" value="1"/>
</dbReference>
<evidence type="ECO:0000256" key="9">
    <source>
        <dbReference type="ARBA" id="ARBA00022777"/>
    </source>
</evidence>
<feature type="modified residue" description="Phosphohistidine" evidence="14">
    <location>
        <position position="728"/>
    </location>
</feature>
<feature type="region of interest" description="Disordered" evidence="17">
    <location>
        <begin position="654"/>
        <end position="678"/>
    </location>
</feature>
<keyword evidence="5 15" id="KW-0597">Phosphoprotein</keyword>
<dbReference type="KEGG" id="ahel:Q31a_03060"/>
<dbReference type="SMART" id="SM00388">
    <property type="entry name" value="HisKA"/>
    <property type="match status" value="1"/>
</dbReference>
<dbReference type="CDD" id="cd06225">
    <property type="entry name" value="HAMP"/>
    <property type="match status" value="1"/>
</dbReference>
<dbReference type="Gene3D" id="3.30.565.10">
    <property type="entry name" value="Histidine kinase-like ATPase, C-terminal domain"/>
    <property type="match status" value="1"/>
</dbReference>
<evidence type="ECO:0000256" key="10">
    <source>
        <dbReference type="ARBA" id="ARBA00022840"/>
    </source>
</evidence>
<evidence type="ECO:0000256" key="16">
    <source>
        <dbReference type="SAM" id="Coils"/>
    </source>
</evidence>
<comment type="subcellular location">
    <subcellularLocation>
        <location evidence="2">Cell membrane</location>
        <topology evidence="2">Multi-pass membrane protein</topology>
    </subcellularLocation>
</comment>
<dbReference type="Pfam" id="PF00512">
    <property type="entry name" value="HisKA"/>
    <property type="match status" value="1"/>
</dbReference>
<dbReference type="CDD" id="cd16922">
    <property type="entry name" value="HATPase_EvgS-ArcB-TorS-like"/>
    <property type="match status" value="1"/>
</dbReference>
<dbReference type="InterPro" id="IPR003661">
    <property type="entry name" value="HisK_dim/P_dom"/>
</dbReference>
<dbReference type="GO" id="GO:0005886">
    <property type="term" value="C:plasma membrane"/>
    <property type="evidence" value="ECO:0007669"/>
    <property type="project" value="UniProtKB-SubCell"/>
</dbReference>
<dbReference type="InterPro" id="IPR036097">
    <property type="entry name" value="HisK_dim/P_sf"/>
</dbReference>
<evidence type="ECO:0000256" key="11">
    <source>
        <dbReference type="ARBA" id="ARBA00022989"/>
    </source>
</evidence>
<feature type="domain" description="Histidine kinase" evidence="19">
    <location>
        <begin position="282"/>
        <end position="503"/>
    </location>
</feature>
<dbReference type="GO" id="GO:0005524">
    <property type="term" value="F:ATP binding"/>
    <property type="evidence" value="ECO:0007669"/>
    <property type="project" value="UniProtKB-KW"/>
</dbReference>
<dbReference type="SUPFAM" id="SSF158472">
    <property type="entry name" value="HAMP domain-like"/>
    <property type="match status" value="1"/>
</dbReference>
<protein>
    <recommendedName>
        <fullName evidence="3">histidine kinase</fullName>
        <ecNumber evidence="3">2.7.13.3</ecNumber>
    </recommendedName>
</protein>
<feature type="coiled-coil region" evidence="16">
    <location>
        <begin position="220"/>
        <end position="254"/>
    </location>
</feature>
<dbReference type="InterPro" id="IPR008207">
    <property type="entry name" value="Sig_transdc_His_kin_Hpt_dom"/>
</dbReference>
<evidence type="ECO:0000256" key="8">
    <source>
        <dbReference type="ARBA" id="ARBA00022741"/>
    </source>
</evidence>
<dbReference type="InterPro" id="IPR003660">
    <property type="entry name" value="HAMP_dom"/>
</dbReference>
<evidence type="ECO:0000259" key="22">
    <source>
        <dbReference type="PROSITE" id="PS50894"/>
    </source>
</evidence>
<evidence type="ECO:0000256" key="6">
    <source>
        <dbReference type="ARBA" id="ARBA00022679"/>
    </source>
</evidence>
<keyword evidence="4" id="KW-1003">Cell membrane</keyword>
<evidence type="ECO:0000256" key="17">
    <source>
        <dbReference type="SAM" id="MobiDB-lite"/>
    </source>
</evidence>
<dbReference type="Pfam" id="PF00672">
    <property type="entry name" value="HAMP"/>
    <property type="match status" value="1"/>
</dbReference>
<dbReference type="FunFam" id="1.10.287.130:FF:000038">
    <property type="entry name" value="Sensory transduction histidine kinase"/>
    <property type="match status" value="1"/>
</dbReference>
<evidence type="ECO:0000256" key="18">
    <source>
        <dbReference type="SAM" id="Phobius"/>
    </source>
</evidence>
<dbReference type="CDD" id="cd00082">
    <property type="entry name" value="HisKA"/>
    <property type="match status" value="1"/>
</dbReference>
<evidence type="ECO:0000256" key="2">
    <source>
        <dbReference type="ARBA" id="ARBA00004651"/>
    </source>
</evidence>
<dbReference type="Gene3D" id="3.40.50.2300">
    <property type="match status" value="1"/>
</dbReference>
<keyword evidence="6 23" id="KW-0808">Transferase</keyword>
<dbReference type="SUPFAM" id="SSF47384">
    <property type="entry name" value="Homodimeric domain of signal transducing histidine kinase"/>
    <property type="match status" value="1"/>
</dbReference>
<keyword evidence="8" id="KW-0547">Nucleotide-binding</keyword>
<dbReference type="PROSITE" id="PS50894">
    <property type="entry name" value="HPT"/>
    <property type="match status" value="1"/>
</dbReference>
<keyword evidence="9 23" id="KW-0418">Kinase</keyword>
<evidence type="ECO:0000256" key="5">
    <source>
        <dbReference type="ARBA" id="ARBA00022553"/>
    </source>
</evidence>
<sequence length="782" mass="84449">MSIKTKLFILASTSAVLALLIGFAGMAAHDLQFIRQSKVDQLESQAKMLAFNSTGVLTFQDQAAAGELLASMAMYPTVEYVCVYDDTGKLFAEFSSTPNSAVRQTESLPSGYRITDKGIEVFHPITDEQEQIGSIYVLANMSDLYAHIRRYLLIGAGIMLLSLAGAGAMSFLLQRSISEPVKDLALAAKSVKEGKDFAIRVSPQSNDELGELGVTFNSMLDEIQSSKAALQSANNRLEDRVQQRTAQLTQEIENRQIVQDALVVARDEAEAASRAKSEFLANMSHEIRTPLNGILGFAELLTQSSASADPALRQDYLETISSSGQHLLALINDILDLSKIEAGQLEVELSPCSPHDVLNQVVSVMRAQAQQKGLELRYEWKSKVPESIVTDGGRLRQLLMNLVGNAIKFTVEGSVRINAELDPSTETLTIRVIDTGIGIPSEKQSRIFSQFAQADNSVTRRYGGTGLGLAISRRLSSALGGELQVESQEGQGSVFILKVKTGPLHNVDLLVAPPADALMGTLDSIPVETIRLPASSVLLVEDGEINRKLVKIMLEDAGVSVTTAENGWLGVQTARREPFDLIVMDMQMPVMDGYTAASKIREEGITTPILALTAHAMKGDEEKCLAAGCSNYLTKPIRAAVLLSTVRNLLCQGKPGSVANLPPPTSEPVTPPSSAKYSPAQLKSTLPLEIPIYQEIVEEFVGFLNSHVHDMQTAYVKRDFEALTQLAHGLKGAGGTAGFAALTDPSVHLWDAAKEENLTDIEESLAVLGELTQQITATPQVC</sequence>
<dbReference type="CDD" id="cd17546">
    <property type="entry name" value="REC_hyHK_CKI1_RcsC-like"/>
    <property type="match status" value="1"/>
</dbReference>
<dbReference type="SUPFAM" id="SSF55874">
    <property type="entry name" value="ATPase domain of HSP90 chaperone/DNA topoisomerase II/histidine kinase"/>
    <property type="match status" value="1"/>
</dbReference>
<feature type="modified residue" description="4-aspartylphosphate" evidence="15">
    <location>
        <position position="585"/>
    </location>
</feature>
<dbReference type="Gene3D" id="1.10.287.130">
    <property type="match status" value="1"/>
</dbReference>
<proteinExistence type="predicted"/>
<dbReference type="SUPFAM" id="SSF52172">
    <property type="entry name" value="CheY-like"/>
    <property type="match status" value="1"/>
</dbReference>
<dbReference type="InterPro" id="IPR036890">
    <property type="entry name" value="HATPase_C_sf"/>
</dbReference>
<feature type="domain" description="HAMP" evidence="21">
    <location>
        <begin position="175"/>
        <end position="228"/>
    </location>
</feature>
<dbReference type="InterPro" id="IPR004358">
    <property type="entry name" value="Sig_transdc_His_kin-like_C"/>
</dbReference>
<dbReference type="InterPro" id="IPR001789">
    <property type="entry name" value="Sig_transdc_resp-reg_receiver"/>
</dbReference>
<dbReference type="PROSITE" id="PS50110">
    <property type="entry name" value="RESPONSE_REGULATORY"/>
    <property type="match status" value="1"/>
</dbReference>
<dbReference type="InterPro" id="IPR011006">
    <property type="entry name" value="CheY-like_superfamily"/>
</dbReference>
<dbReference type="AlphaFoldDB" id="A0A518G091"/>
<feature type="transmembrane region" description="Helical" evidence="18">
    <location>
        <begin position="151"/>
        <end position="173"/>
    </location>
</feature>
<evidence type="ECO:0000259" key="19">
    <source>
        <dbReference type="PROSITE" id="PS50109"/>
    </source>
</evidence>
<keyword evidence="24" id="KW-1185">Reference proteome</keyword>
<evidence type="ECO:0000259" key="20">
    <source>
        <dbReference type="PROSITE" id="PS50110"/>
    </source>
</evidence>
<dbReference type="Gene3D" id="6.10.340.10">
    <property type="match status" value="1"/>
</dbReference>
<keyword evidence="10" id="KW-0067">ATP-binding</keyword>
<accession>A0A518G091</accession>
<dbReference type="GO" id="GO:0000155">
    <property type="term" value="F:phosphorelay sensor kinase activity"/>
    <property type="evidence" value="ECO:0007669"/>
    <property type="project" value="InterPro"/>
</dbReference>
<evidence type="ECO:0000256" key="12">
    <source>
        <dbReference type="ARBA" id="ARBA00023012"/>
    </source>
</evidence>
<dbReference type="PANTHER" id="PTHR45339:SF1">
    <property type="entry name" value="HYBRID SIGNAL TRANSDUCTION HISTIDINE KINASE J"/>
    <property type="match status" value="1"/>
</dbReference>
<dbReference type="PANTHER" id="PTHR45339">
    <property type="entry name" value="HYBRID SIGNAL TRANSDUCTION HISTIDINE KINASE J"/>
    <property type="match status" value="1"/>
</dbReference>
<dbReference type="EMBL" id="CP036298">
    <property type="protein sequence ID" value="QDV22027.1"/>
    <property type="molecule type" value="Genomic_DNA"/>
</dbReference>
<keyword evidence="13 18" id="KW-0472">Membrane</keyword>
<dbReference type="InterPro" id="IPR003594">
    <property type="entry name" value="HATPase_dom"/>
</dbReference>
<evidence type="ECO:0000256" key="1">
    <source>
        <dbReference type="ARBA" id="ARBA00000085"/>
    </source>
</evidence>
<dbReference type="InterPro" id="IPR036641">
    <property type="entry name" value="HPT_dom_sf"/>
</dbReference>
<evidence type="ECO:0000256" key="3">
    <source>
        <dbReference type="ARBA" id="ARBA00012438"/>
    </source>
</evidence>
<dbReference type="PROSITE" id="PS50885">
    <property type="entry name" value="HAMP"/>
    <property type="match status" value="1"/>
</dbReference>
<dbReference type="PROSITE" id="PS50109">
    <property type="entry name" value="HIS_KIN"/>
    <property type="match status" value="1"/>
</dbReference>
<dbReference type="InterPro" id="IPR005467">
    <property type="entry name" value="His_kinase_dom"/>
</dbReference>
<evidence type="ECO:0000313" key="24">
    <source>
        <dbReference type="Proteomes" id="UP000318017"/>
    </source>
</evidence>
<dbReference type="OrthoDB" id="9790669at2"/>
<feature type="domain" description="Response regulatory" evidence="20">
    <location>
        <begin position="536"/>
        <end position="650"/>
    </location>
</feature>
<dbReference type="SMART" id="SM00387">
    <property type="entry name" value="HATPase_c"/>
    <property type="match status" value="1"/>
</dbReference>
<evidence type="ECO:0000256" key="13">
    <source>
        <dbReference type="ARBA" id="ARBA00023136"/>
    </source>
</evidence>
<evidence type="ECO:0000259" key="21">
    <source>
        <dbReference type="PROSITE" id="PS50885"/>
    </source>
</evidence>
<dbReference type="Pfam" id="PF00072">
    <property type="entry name" value="Response_reg"/>
    <property type="match status" value="1"/>
</dbReference>
<dbReference type="FunFam" id="3.30.565.10:FF:000078">
    <property type="entry name" value="Two-component sensor histidine kinase"/>
    <property type="match status" value="1"/>
</dbReference>
<dbReference type="SUPFAM" id="SSF47226">
    <property type="entry name" value="Histidine-containing phosphotransfer domain, HPT domain"/>
    <property type="match status" value="1"/>
</dbReference>
<evidence type="ECO:0000313" key="23">
    <source>
        <dbReference type="EMBL" id="QDV22027.1"/>
    </source>
</evidence>
<comment type="catalytic activity">
    <reaction evidence="1">
        <text>ATP + protein L-histidine = ADP + protein N-phospho-L-histidine.</text>
        <dbReference type="EC" id="2.7.13.3"/>
    </reaction>
</comment>
<feature type="compositionally biased region" description="Pro residues" evidence="17">
    <location>
        <begin position="661"/>
        <end position="671"/>
    </location>
</feature>
<dbReference type="InterPro" id="IPR033417">
    <property type="entry name" value="CHASE8"/>
</dbReference>
<reference evidence="23 24" key="1">
    <citation type="submission" date="2019-02" db="EMBL/GenBank/DDBJ databases">
        <title>Deep-cultivation of Planctomycetes and their phenomic and genomic characterization uncovers novel biology.</title>
        <authorList>
            <person name="Wiegand S."/>
            <person name="Jogler M."/>
            <person name="Boedeker C."/>
            <person name="Pinto D."/>
            <person name="Vollmers J."/>
            <person name="Rivas-Marin E."/>
            <person name="Kohn T."/>
            <person name="Peeters S.H."/>
            <person name="Heuer A."/>
            <person name="Rast P."/>
            <person name="Oberbeckmann S."/>
            <person name="Bunk B."/>
            <person name="Jeske O."/>
            <person name="Meyerdierks A."/>
            <person name="Storesund J.E."/>
            <person name="Kallscheuer N."/>
            <person name="Luecker S."/>
            <person name="Lage O.M."/>
            <person name="Pohl T."/>
            <person name="Merkel B.J."/>
            <person name="Hornburger P."/>
            <person name="Mueller R.-W."/>
            <person name="Bruemmer F."/>
            <person name="Labrenz M."/>
            <person name="Spormann A.M."/>
            <person name="Op den Camp H."/>
            <person name="Overmann J."/>
            <person name="Amann R."/>
            <person name="Jetten M.S.M."/>
            <person name="Mascher T."/>
            <person name="Medema M.H."/>
            <person name="Devos D.P."/>
            <person name="Kaster A.-K."/>
            <person name="Ovreas L."/>
            <person name="Rohde M."/>
            <person name="Galperin M.Y."/>
            <person name="Jogler C."/>
        </authorList>
    </citation>
    <scope>NUCLEOTIDE SEQUENCE [LARGE SCALE GENOMIC DNA]</scope>
    <source>
        <strain evidence="23 24">Q31a</strain>
    </source>
</reference>
<name>A0A518G091_9BACT</name>
<feature type="domain" description="HPt" evidence="22">
    <location>
        <begin position="689"/>
        <end position="782"/>
    </location>
</feature>